<feature type="compositionally biased region" description="Basic and acidic residues" evidence="5">
    <location>
        <begin position="31"/>
        <end position="44"/>
    </location>
</feature>
<evidence type="ECO:0000256" key="3">
    <source>
        <dbReference type="ARBA" id="ARBA00022989"/>
    </source>
</evidence>
<feature type="region of interest" description="Disordered" evidence="5">
    <location>
        <begin position="468"/>
        <end position="491"/>
    </location>
</feature>
<keyword evidence="10" id="KW-1185">Reference proteome</keyword>
<comment type="caution">
    <text evidence="9">The sequence shown here is derived from an EMBL/GenBank/DDBJ whole genome shotgun (WGS) entry which is preliminary data.</text>
</comment>
<evidence type="ECO:0000256" key="4">
    <source>
        <dbReference type="ARBA" id="ARBA00023136"/>
    </source>
</evidence>
<dbReference type="InterPro" id="IPR023244">
    <property type="entry name" value="Brefeldin_A-sensitivity_4"/>
</dbReference>
<proteinExistence type="predicted"/>
<feature type="compositionally biased region" description="Basic and acidic residues" evidence="5">
    <location>
        <begin position="64"/>
        <end position="73"/>
    </location>
</feature>
<dbReference type="PANTHER" id="PTHR47804:SF3">
    <property type="entry name" value="PROTEIN BRE4"/>
    <property type="match status" value="1"/>
</dbReference>
<feature type="domain" description="Putative ER transporter 6TM N-terminal" evidence="7">
    <location>
        <begin position="275"/>
        <end position="436"/>
    </location>
</feature>
<comment type="subcellular location">
    <subcellularLocation>
        <location evidence="1">Membrane</location>
        <topology evidence="1">Multi-pass membrane protein</topology>
    </subcellularLocation>
</comment>
<evidence type="ECO:0000256" key="5">
    <source>
        <dbReference type="SAM" id="MobiDB-lite"/>
    </source>
</evidence>
<feature type="transmembrane region" description="Helical" evidence="6">
    <location>
        <begin position="845"/>
        <end position="866"/>
    </location>
</feature>
<feature type="transmembrane region" description="Helical" evidence="6">
    <location>
        <begin position="274"/>
        <end position="295"/>
    </location>
</feature>
<organism evidence="9 10">
    <name type="scientific">Claviceps africana</name>
    <dbReference type="NCBI Taxonomy" id="83212"/>
    <lineage>
        <taxon>Eukaryota</taxon>
        <taxon>Fungi</taxon>
        <taxon>Dikarya</taxon>
        <taxon>Ascomycota</taxon>
        <taxon>Pezizomycotina</taxon>
        <taxon>Sordariomycetes</taxon>
        <taxon>Hypocreomycetidae</taxon>
        <taxon>Hypocreales</taxon>
        <taxon>Clavicipitaceae</taxon>
        <taxon>Claviceps</taxon>
    </lineage>
</organism>
<keyword evidence="3 6" id="KW-1133">Transmembrane helix</keyword>
<feature type="region of interest" description="Disordered" evidence="5">
    <location>
        <begin position="22"/>
        <end position="100"/>
    </location>
</feature>
<feature type="transmembrane region" description="Helical" evidence="6">
    <location>
        <begin position="192"/>
        <end position="212"/>
    </location>
</feature>
<dbReference type="InterPro" id="IPR018823">
    <property type="entry name" value="ArAE_2_N"/>
</dbReference>
<dbReference type="Pfam" id="PF13515">
    <property type="entry name" value="FUSC_2"/>
    <property type="match status" value="1"/>
</dbReference>
<evidence type="ECO:0000256" key="1">
    <source>
        <dbReference type="ARBA" id="ARBA00004141"/>
    </source>
</evidence>
<dbReference type="OrthoDB" id="1924968at2759"/>
<feature type="domain" description="Integral membrane bound transporter" evidence="8">
    <location>
        <begin position="735"/>
        <end position="862"/>
    </location>
</feature>
<reference evidence="9" key="1">
    <citation type="journal article" date="2020" name="bioRxiv">
        <title>Whole genome comparisons of ergot fungi reveals the divergence and evolution of species within the genus Claviceps are the result of varying mechanisms driving genome evolution and host range expansion.</title>
        <authorList>
            <person name="Wyka S.A."/>
            <person name="Mondo S.J."/>
            <person name="Liu M."/>
            <person name="Dettman J."/>
            <person name="Nalam V."/>
            <person name="Broders K.D."/>
        </authorList>
    </citation>
    <scope>NUCLEOTIDE SEQUENCE</scope>
    <source>
        <strain evidence="9">CCC 489</strain>
    </source>
</reference>
<dbReference type="InterPro" id="IPR049453">
    <property type="entry name" value="Memb_transporter_dom"/>
</dbReference>
<feature type="non-terminal residue" evidence="9">
    <location>
        <position position="1018"/>
    </location>
</feature>
<feature type="compositionally biased region" description="Polar residues" evidence="5">
    <location>
        <begin position="664"/>
        <end position="678"/>
    </location>
</feature>
<gene>
    <name evidence="9" type="ORF">E4U42_006983</name>
</gene>
<keyword evidence="4 6" id="KW-0472">Membrane</keyword>
<dbReference type="Pfam" id="PF10337">
    <property type="entry name" value="ArAE_2_N"/>
    <property type="match status" value="1"/>
</dbReference>
<feature type="transmembrane region" description="Helical" evidence="6">
    <location>
        <begin position="302"/>
        <end position="319"/>
    </location>
</feature>
<evidence type="ECO:0000256" key="6">
    <source>
        <dbReference type="SAM" id="Phobius"/>
    </source>
</evidence>
<dbReference type="AlphaFoldDB" id="A0A8K0JDE0"/>
<dbReference type="Proteomes" id="UP000811619">
    <property type="component" value="Unassembled WGS sequence"/>
</dbReference>
<dbReference type="EMBL" id="SRPY01000076">
    <property type="protein sequence ID" value="KAG5929159.1"/>
    <property type="molecule type" value="Genomic_DNA"/>
</dbReference>
<evidence type="ECO:0008006" key="11">
    <source>
        <dbReference type="Google" id="ProtNLM"/>
    </source>
</evidence>
<feature type="transmembrane region" description="Helical" evidence="6">
    <location>
        <begin position="878"/>
        <end position="899"/>
    </location>
</feature>
<evidence type="ECO:0000313" key="10">
    <source>
        <dbReference type="Proteomes" id="UP000811619"/>
    </source>
</evidence>
<evidence type="ECO:0000256" key="2">
    <source>
        <dbReference type="ARBA" id="ARBA00022692"/>
    </source>
</evidence>
<protein>
    <recommendedName>
        <fullName evidence="11">ER transporter 6TM N-terminal domain-containing protein</fullName>
    </recommendedName>
</protein>
<feature type="region of interest" description="Disordered" evidence="5">
    <location>
        <begin position="664"/>
        <end position="686"/>
    </location>
</feature>
<evidence type="ECO:0000259" key="7">
    <source>
        <dbReference type="Pfam" id="PF10337"/>
    </source>
</evidence>
<dbReference type="InterPro" id="IPR052430">
    <property type="entry name" value="IVT-Associated"/>
</dbReference>
<feature type="transmembrane region" description="Helical" evidence="6">
    <location>
        <begin position="246"/>
        <end position="268"/>
    </location>
</feature>
<name>A0A8K0JDE0_9HYPO</name>
<dbReference type="GO" id="GO:0016020">
    <property type="term" value="C:membrane"/>
    <property type="evidence" value="ECO:0007669"/>
    <property type="project" value="UniProtKB-SubCell"/>
</dbReference>
<accession>A0A8K0JDE0</accession>
<dbReference type="PANTHER" id="PTHR47804">
    <property type="entry name" value="60S RIBOSOMAL PROTEIN L19"/>
    <property type="match status" value="1"/>
</dbReference>
<evidence type="ECO:0000313" key="9">
    <source>
        <dbReference type="EMBL" id="KAG5929159.1"/>
    </source>
</evidence>
<dbReference type="PRINTS" id="PR02047">
    <property type="entry name" value="BREFELDNASP4"/>
</dbReference>
<feature type="transmembrane region" description="Helical" evidence="6">
    <location>
        <begin position="334"/>
        <end position="353"/>
    </location>
</feature>
<keyword evidence="2 6" id="KW-0812">Transmembrane</keyword>
<evidence type="ECO:0000259" key="8">
    <source>
        <dbReference type="Pfam" id="PF13515"/>
    </source>
</evidence>
<sequence>MLTPLCTDGNWLFDVTSRFGTSSATRMSHNGNDRQLESRRDLSHGQKSNMNANKRHTTSPTADGVKRSRHDEVDGQGDAASASLNRAHLTAPQRPNLGSRRSSALSIAQINQILSGHDLEVDTYGVSEFRDGLFDAHFLEPFDIYSDHLRVKAKGTLPREFERHSPLAAKHFLPKQVHQLPSLCRRIATTRAGIRLFKTFLAFLIAYIMCLVPSPRTWLGRHHYIIVISVILNHPARTIGAQVEGAILTMTGTAVGLGWAGVALLLSTSTSATSAGYGGILALFLALFMMVTAWIRAFFIRFYQGVVCAGIAVIFATLVETNSRGVSWSKLRDYAIPWLLGQAIALTINVLVFPDAGARALATALHESLHVMQKSLEPQEHSAMHRRRLAAMFVNLSEAYRDMRTSMTISRFQPDQVEQLRNNMQAVIRALLSLEMADHLLDPFSVPDAHGLADLSCMGSSGFERNTTFELEKGPPSYETPPASDTSDSGHKYLEHLQSHTARLVTSIKEALNRCDAVLMEMSGYRRHLGPSSAVSSDLGPAQIQLGHGKVAFDLLESDILKTMHLPNSPLHDEKAVKLLILARHVRKATADVEALLDQVETMQRTLAGPRAHLPSYPIWKAVHRTNAQVRHDRGGLTAGYYDKTFADIARLFDKIKSIESKDTAQQGDSAWQKTGSTPRDRSEGLPLSTHRKLRYKIWRTLYHLQGFESKYAFKVCLVTSLLAVPSYLPRSRTWWDEYEVWWAVAMSWVMMHPRVGGNVQDLVTRSGVAVFGAFWGGLGYAAGRGNPCITAVFAAFYMAPMLYRYTISSHPRSGLAGCLSFTVVSLGLQAQGGHDAGKSTALLAAFRGLSFFIGTAVPLIVNWVLWPFIARHELRAALSSTMIFMSILYRSVVAKYVYFRDGKEPTAEDIQRSEMLEGRLREGFVRIRQLLVLTRHEVRLRAPFDPLPYSALSHACEKFFDHLITVRQSAVFYNPSHIRDDPLAAKQLLSHRRDAAAAVLGNLYILASALRSQRKVP</sequence>